<dbReference type="EMBL" id="KI282435">
    <property type="protein sequence ID" value="ESA14932.1"/>
    <property type="molecule type" value="Genomic_DNA"/>
</dbReference>
<proteinExistence type="predicted"/>
<protein>
    <submittedName>
        <fullName evidence="1">Uncharacterized protein</fullName>
    </submittedName>
</protein>
<evidence type="ECO:0000313" key="1">
    <source>
        <dbReference type="EMBL" id="ESA14932.1"/>
    </source>
</evidence>
<sequence length="162" mass="18601">SLDLHAMVSMVIFSSNTFGKDLHNNYTIRDLRVTKLLIKKRRQQTTIVELHCKDILGTSSAGDQCVRNLFSITIKQPNFRARVALRNHELRGSIASVLGVTVSATNIWSQIYRIRSYDCLNQQEAELQLLYPLQFVDTKNNWSFEELKNRDTANSRIRKCAG</sequence>
<accession>U9U5G4</accession>
<dbReference type="VEuPathDB" id="FungiDB:RhiirFUN_012217"/>
<name>U9U5G4_RHIID</name>
<organism evidence="1">
    <name type="scientific">Rhizophagus irregularis (strain DAOM 181602 / DAOM 197198 / MUCL 43194)</name>
    <name type="common">Arbuscular mycorrhizal fungus</name>
    <name type="synonym">Glomus intraradices</name>
    <dbReference type="NCBI Taxonomy" id="747089"/>
    <lineage>
        <taxon>Eukaryota</taxon>
        <taxon>Fungi</taxon>
        <taxon>Fungi incertae sedis</taxon>
        <taxon>Mucoromycota</taxon>
        <taxon>Glomeromycotina</taxon>
        <taxon>Glomeromycetes</taxon>
        <taxon>Glomerales</taxon>
        <taxon>Glomeraceae</taxon>
        <taxon>Rhizophagus</taxon>
    </lineage>
</organism>
<reference evidence="1" key="1">
    <citation type="submission" date="2013-07" db="EMBL/GenBank/DDBJ databases">
        <title>The genome of an arbuscular mycorrhizal fungus provides insights into the evolution of the oldest plant symbiosis.</title>
        <authorList>
            <consortium name="DOE Joint Genome Institute"/>
            <person name="Tisserant E."/>
            <person name="Malbreil M."/>
            <person name="Kuo A."/>
            <person name="Kohler A."/>
            <person name="Symeonidi A."/>
            <person name="Balestrini R."/>
            <person name="Charron P."/>
            <person name="Duensing N."/>
            <person name="Frei-dit-Frey N."/>
            <person name="Gianinazzi-Pearson V."/>
            <person name="Gilbert B."/>
            <person name="Handa Y."/>
            <person name="Hijri M."/>
            <person name="Kaul R."/>
            <person name="Kawaguchi M."/>
            <person name="Krajinski F."/>
            <person name="Lammers P."/>
            <person name="Lapierre D."/>
            <person name="Masclaux F.G."/>
            <person name="Murat C."/>
            <person name="Morin E."/>
            <person name="Ndikumana S."/>
            <person name="Pagni M."/>
            <person name="Petitpierre D."/>
            <person name="Requena N."/>
            <person name="Rosikiewicz P."/>
            <person name="Riley R."/>
            <person name="Saito K."/>
            <person name="San Clemente H."/>
            <person name="Shapiro H."/>
            <person name="van Tuinen D."/>
            <person name="Becard G."/>
            <person name="Bonfante P."/>
            <person name="Paszkowski U."/>
            <person name="Shachar-Hill Y."/>
            <person name="Young J.P."/>
            <person name="Sanders I.R."/>
            <person name="Henrissat B."/>
            <person name="Rensing S.A."/>
            <person name="Grigoriev I.V."/>
            <person name="Corradi N."/>
            <person name="Roux C."/>
            <person name="Martin F."/>
        </authorList>
    </citation>
    <scope>NUCLEOTIDE SEQUENCE</scope>
    <source>
        <strain evidence="1">DAOM 197198</strain>
    </source>
</reference>
<dbReference type="HOGENOM" id="CLU_1639498_0_0_1"/>
<dbReference type="AlphaFoldDB" id="U9U5G4"/>
<gene>
    <name evidence="1" type="ORF">GLOINDRAFT_95195</name>
</gene>
<feature type="non-terminal residue" evidence="1">
    <location>
        <position position="1"/>
    </location>
</feature>